<evidence type="ECO:0000313" key="9">
    <source>
        <dbReference type="Proteomes" id="UP000233040"/>
    </source>
</evidence>
<dbReference type="GeneID" id="108305214"/>
<dbReference type="Gene3D" id="3.40.50.150">
    <property type="entry name" value="Vaccinia Virus protein VP39"/>
    <property type="match status" value="1"/>
</dbReference>
<evidence type="ECO:0000256" key="4">
    <source>
        <dbReference type="ARBA" id="ARBA00022691"/>
    </source>
</evidence>
<evidence type="ECO:0000256" key="1">
    <source>
        <dbReference type="ARBA" id="ARBA00007494"/>
    </source>
</evidence>
<dbReference type="SUPFAM" id="SSF53335">
    <property type="entry name" value="S-adenosyl-L-methionine-dependent methyltransferases"/>
    <property type="match status" value="1"/>
</dbReference>
<dbReference type="Gene3D" id="2.30.130.10">
    <property type="entry name" value="PUA domain"/>
    <property type="match status" value="1"/>
</dbReference>
<proteinExistence type="inferred from homology"/>
<dbReference type="STRING" id="9516.ENSCCAP00000037692"/>
<reference evidence="8" key="1">
    <citation type="submission" date="2025-08" db="UniProtKB">
        <authorList>
            <consortium name="Ensembl"/>
        </authorList>
    </citation>
    <scope>IDENTIFICATION</scope>
</reference>
<dbReference type="Ensembl" id="ENSCCAT00000055484.1">
    <property type="protein sequence ID" value="ENSCCAP00000037692.1"/>
    <property type="gene ID" value="ENSCCAG00000036696.1"/>
</dbReference>
<dbReference type="SMR" id="A0A2K5SBC0"/>
<evidence type="ECO:0000256" key="5">
    <source>
        <dbReference type="ARBA" id="ARBA00022884"/>
    </source>
</evidence>
<comment type="similarity">
    <text evidence="1 6">Belongs to the class I-like SAM-binding methyltransferase superfamily. RsmB/NOP family.</text>
</comment>
<dbReference type="GO" id="GO:0005737">
    <property type="term" value="C:cytoplasm"/>
    <property type="evidence" value="ECO:0007669"/>
    <property type="project" value="Ensembl"/>
</dbReference>
<dbReference type="InterPro" id="IPR036974">
    <property type="entry name" value="PUA_sf"/>
</dbReference>
<evidence type="ECO:0000256" key="3">
    <source>
        <dbReference type="ARBA" id="ARBA00022679"/>
    </source>
</evidence>
<dbReference type="GeneTree" id="ENSGT00940000155370"/>
<keyword evidence="2 6" id="KW-0489">Methyltransferase</keyword>
<dbReference type="SUPFAM" id="SSF88697">
    <property type="entry name" value="PUA domain-like"/>
    <property type="match status" value="1"/>
</dbReference>
<feature type="binding site" evidence="6">
    <location>
        <begin position="242"/>
        <end position="248"/>
    </location>
    <ligand>
        <name>S-adenosyl-L-methionine</name>
        <dbReference type="ChEBI" id="CHEBI:59789"/>
    </ligand>
</feature>
<dbReference type="PRINTS" id="PR02008">
    <property type="entry name" value="RCMTFAMILY"/>
</dbReference>
<protein>
    <submittedName>
        <fullName evidence="8">NOP2/Sun RNA methyltransferase 6</fullName>
    </submittedName>
</protein>
<keyword evidence="3 6" id="KW-0808">Transferase</keyword>
<feature type="active site" description="Nucleophile" evidence="6">
    <location>
        <position position="372"/>
    </location>
</feature>
<dbReference type="InterPro" id="IPR018314">
    <property type="entry name" value="RsmB/NOL1/NOP2-like_CS"/>
</dbReference>
<dbReference type="CDD" id="cd21150">
    <property type="entry name" value="PUA_NSun6-like"/>
    <property type="match status" value="1"/>
</dbReference>
<dbReference type="AlphaFoldDB" id="A0A2K5SBC0"/>
<dbReference type="InterPro" id="IPR023267">
    <property type="entry name" value="RCMT"/>
</dbReference>
<feature type="binding site" evidence="6">
    <location>
        <position position="322"/>
    </location>
    <ligand>
        <name>S-adenosyl-L-methionine</name>
        <dbReference type="ChEBI" id="CHEBI:59789"/>
    </ligand>
</feature>
<gene>
    <name evidence="8" type="primary">NSUN6</name>
</gene>
<dbReference type="PROSITE" id="PS50890">
    <property type="entry name" value="PUA"/>
    <property type="match status" value="1"/>
</dbReference>
<dbReference type="FunFam" id="2.30.130.10:FF:000006">
    <property type="entry name" value="putative methyltransferase NSUN6 isoform X2"/>
    <property type="match status" value="1"/>
</dbReference>
<organism evidence="8 9">
    <name type="scientific">Cebus imitator</name>
    <name type="common">Panamanian white-faced capuchin</name>
    <name type="synonym">Cebus capucinus imitator</name>
    <dbReference type="NCBI Taxonomy" id="2715852"/>
    <lineage>
        <taxon>Eukaryota</taxon>
        <taxon>Metazoa</taxon>
        <taxon>Chordata</taxon>
        <taxon>Craniata</taxon>
        <taxon>Vertebrata</taxon>
        <taxon>Euteleostomi</taxon>
        <taxon>Mammalia</taxon>
        <taxon>Eutheria</taxon>
        <taxon>Euarchontoglires</taxon>
        <taxon>Primates</taxon>
        <taxon>Haplorrhini</taxon>
        <taxon>Platyrrhini</taxon>
        <taxon>Cebidae</taxon>
        <taxon>Cebinae</taxon>
        <taxon>Cebus</taxon>
    </lineage>
</organism>
<reference evidence="8" key="2">
    <citation type="submission" date="2025-09" db="UniProtKB">
        <authorList>
            <consortium name="Ensembl"/>
        </authorList>
    </citation>
    <scope>IDENTIFICATION</scope>
</reference>
<dbReference type="FunFam" id="3.40.50.150:FF:000490">
    <property type="entry name" value="putative methyltransferase NSUN6 isoform X1"/>
    <property type="match status" value="1"/>
</dbReference>
<accession>A0A2K5SBC0</accession>
<dbReference type="InterPro" id="IPR015947">
    <property type="entry name" value="PUA-like_sf"/>
</dbReference>
<dbReference type="GO" id="GO:0016428">
    <property type="term" value="F:tRNA (cytidine-5-)-methyltransferase activity"/>
    <property type="evidence" value="ECO:0007669"/>
    <property type="project" value="Ensembl"/>
</dbReference>
<evidence type="ECO:0000313" key="8">
    <source>
        <dbReference type="Ensembl" id="ENSCCAP00000037692.1"/>
    </source>
</evidence>
<dbReference type="Proteomes" id="UP000233040">
    <property type="component" value="Unassembled WGS sequence"/>
</dbReference>
<dbReference type="RefSeq" id="XP_017385249.1">
    <property type="nucleotide sequence ID" value="XM_017529760.2"/>
</dbReference>
<keyword evidence="5 6" id="KW-0694">RNA-binding</keyword>
<dbReference type="OMA" id="YQGAMLY"/>
<dbReference type="PROSITE" id="PS51686">
    <property type="entry name" value="SAM_MT_RSMB_NOP"/>
    <property type="match status" value="1"/>
</dbReference>
<evidence type="ECO:0000256" key="2">
    <source>
        <dbReference type="ARBA" id="ARBA00022603"/>
    </source>
</evidence>
<dbReference type="GO" id="GO:0002946">
    <property type="term" value="P:tRNA C5-cytosine methylation"/>
    <property type="evidence" value="ECO:0007669"/>
    <property type="project" value="Ensembl"/>
</dbReference>
<keyword evidence="4 6" id="KW-0949">S-adenosyl-L-methionine</keyword>
<dbReference type="Pfam" id="PF01189">
    <property type="entry name" value="Methyltr_RsmB-F"/>
    <property type="match status" value="1"/>
</dbReference>
<keyword evidence="9" id="KW-1185">Reference proteome</keyword>
<dbReference type="GO" id="GO:0000049">
    <property type="term" value="F:tRNA binding"/>
    <property type="evidence" value="ECO:0007669"/>
    <property type="project" value="Ensembl"/>
</dbReference>
<dbReference type="PANTHER" id="PTHR22807:SF34">
    <property type="entry name" value="TRNA (CYTOSINE(72)-C(5))-METHYLTRANSFERASE NSUN6"/>
    <property type="match status" value="1"/>
</dbReference>
<dbReference type="CDD" id="cd02440">
    <property type="entry name" value="AdoMet_MTases"/>
    <property type="match status" value="1"/>
</dbReference>
<dbReference type="KEGG" id="cimi:108305214"/>
<dbReference type="PROSITE" id="PS01153">
    <property type="entry name" value="NOL1_NOP2_SUN"/>
    <property type="match status" value="1"/>
</dbReference>
<feature type="binding site" evidence="6">
    <location>
        <position position="266"/>
    </location>
    <ligand>
        <name>S-adenosyl-L-methionine</name>
        <dbReference type="ChEBI" id="CHEBI:59789"/>
    </ligand>
</feature>
<dbReference type="InterPro" id="IPR029063">
    <property type="entry name" value="SAM-dependent_MTases_sf"/>
</dbReference>
<dbReference type="InterPro" id="IPR001678">
    <property type="entry name" value="MeTrfase_RsmB-F_NOP2_dom"/>
</dbReference>
<dbReference type="CTD" id="221078"/>
<dbReference type="InterPro" id="IPR049560">
    <property type="entry name" value="MeTrfase_RsmB-F_NOP2_cat"/>
</dbReference>
<feature type="binding site" evidence="6">
    <location>
        <position position="293"/>
    </location>
    <ligand>
        <name>S-adenosyl-L-methionine</name>
        <dbReference type="ChEBI" id="CHEBI:59789"/>
    </ligand>
</feature>
<feature type="domain" description="SAM-dependent MTase RsmB/NOP-type" evidence="7">
    <location>
        <begin position="141"/>
        <end position="465"/>
    </location>
</feature>
<evidence type="ECO:0000256" key="6">
    <source>
        <dbReference type="PROSITE-ProRule" id="PRU01023"/>
    </source>
</evidence>
<evidence type="ECO:0000259" key="7">
    <source>
        <dbReference type="PROSITE" id="PS51686"/>
    </source>
</evidence>
<name>A0A2K5SBC0_CEBIM</name>
<dbReference type="PANTHER" id="PTHR22807">
    <property type="entry name" value="NOP2 YEAST -RELATED NOL1/NOP2/FMU SUN DOMAIN-CONTAINING"/>
    <property type="match status" value="1"/>
</dbReference>
<sequence length="468" mass="51644">MSVFPKTSLRPEVENYLKEGFVNKEIVSAFGKEEAERKFETLLKHLSHPPSFTTVRVNTHLASVQHVKNLLLDELQKQLNGLSIPILQHPDLQDILLIPVIGPRKNIKKQQCEAIVGPQCGNAVLRGAHVYAPGIVSASKFMKAGDVISVYSDIKGKCKKGAKEFDGTKVFLGNGISELSRKEIFSGLPELKGMGIRMTEPVYLSPSFDNVLPRYLFLQNLPSAVVTHVLNPQPGEKILDLCAAPGGKTTHIAALMHDQGEVIALDKIFNKVEKIKQNALLLGLNSIRAFCFDGTKAIKLDMVDTEGEPPFLPETFDRILLDAPCSGMGQRPNMACTWSLKEVASYQPLQRKLFTVAVQLLKPGGVLVYSTCTITLAENEEQVAWALTKFPCLQLQPQKPQIGGEGMRGAGLSCEQLKQLQRFDPSAVPLPDTDIDSLRETRREDMLRLANKDSIGFFIAKFVKSKST</sequence>